<keyword evidence="3" id="KW-1185">Reference proteome</keyword>
<dbReference type="AlphaFoldDB" id="A0A0S4JCD9"/>
<dbReference type="OMA" id="GWASWHA"/>
<name>A0A0S4JCD9_BODSA</name>
<accession>A0A0S4JCD9</accession>
<dbReference type="Pfam" id="PF10142">
    <property type="entry name" value="PhoPQ_related"/>
    <property type="match status" value="1"/>
</dbReference>
<feature type="signal peptide" evidence="1">
    <location>
        <begin position="1"/>
        <end position="22"/>
    </location>
</feature>
<keyword evidence="1" id="KW-0732">Signal</keyword>
<organism evidence="2 3">
    <name type="scientific">Bodo saltans</name>
    <name type="common">Flagellated protozoan</name>
    <dbReference type="NCBI Taxonomy" id="75058"/>
    <lineage>
        <taxon>Eukaryota</taxon>
        <taxon>Discoba</taxon>
        <taxon>Euglenozoa</taxon>
        <taxon>Kinetoplastea</taxon>
        <taxon>Metakinetoplastina</taxon>
        <taxon>Eubodonida</taxon>
        <taxon>Bodonidae</taxon>
        <taxon>Bodo</taxon>
    </lineage>
</organism>
<sequence>MSSLLNAAVLAGVVCLMTASMAASSGFTSRDLPTVNTTDLDRYVRIVDPEFGWVDAHYNFSFAEDYTAHLFNLTSLTYLNSSLTDRSVWTHTMVYVVPTKLNESCDTAFVWLTWGSNGDVWKGDAENDVDIAVITQVAIGTGCPAVAIYDIPNQKICFYDDPSNPYCASEDSAIAYTFNRYLYLNKSAEWLLLFPMAKAGIRSLDAIEEISAQVFHQPITKFIVSGASKRGWTTWLVGATDYKNRILAIVPVVLDALDFNSFIHRQWKSYNAFTFALQPYADFGLTAATLLPRFASWSTEIDPYFYRQRLTMPKLAINAVGDEFQLLDDQAHWVHDMPGEMKTILIKDADHILITNFDLVIKTAVSFCQSVVFGITRPTYTWSIDSLSGQITVTTSVAPVSVSLVQTTIATRMRDFRDVVLKEDPCIIHVLGGCVRFYLWSSSPASPHGSGSYTYVTNITAPSAGWTGFYLQLEFANGAADKNLTNLVFASPASILPLGYPFADCVGTGCNATFV</sequence>
<dbReference type="EMBL" id="CYKH01001715">
    <property type="protein sequence ID" value="CUG89209.1"/>
    <property type="molecule type" value="Genomic_DNA"/>
</dbReference>
<evidence type="ECO:0000256" key="1">
    <source>
        <dbReference type="SAM" id="SignalP"/>
    </source>
</evidence>
<evidence type="ECO:0000313" key="2">
    <source>
        <dbReference type="EMBL" id="CUG89209.1"/>
    </source>
</evidence>
<proteinExistence type="predicted"/>
<evidence type="ECO:0000313" key="3">
    <source>
        <dbReference type="Proteomes" id="UP000051952"/>
    </source>
</evidence>
<dbReference type="InterPro" id="IPR029058">
    <property type="entry name" value="AB_hydrolase_fold"/>
</dbReference>
<reference evidence="3" key="1">
    <citation type="submission" date="2015-09" db="EMBL/GenBank/DDBJ databases">
        <authorList>
            <consortium name="Pathogen Informatics"/>
        </authorList>
    </citation>
    <scope>NUCLEOTIDE SEQUENCE [LARGE SCALE GENOMIC DNA]</scope>
    <source>
        <strain evidence="3">Lake Konstanz</strain>
    </source>
</reference>
<dbReference type="SUPFAM" id="SSF53474">
    <property type="entry name" value="alpha/beta-Hydrolases"/>
    <property type="match status" value="1"/>
</dbReference>
<dbReference type="InterPro" id="IPR009199">
    <property type="entry name" value="PhoPQ-act_pathogen-rel_PqaA"/>
</dbReference>
<dbReference type="Proteomes" id="UP000051952">
    <property type="component" value="Unassembled WGS sequence"/>
</dbReference>
<protein>
    <submittedName>
        <fullName evidence="2">GPI-anchored surface protein, putative</fullName>
    </submittedName>
</protein>
<dbReference type="VEuPathDB" id="TriTrypDB:BSAL_19880"/>
<dbReference type="PANTHER" id="PTHR31497">
    <property type="entry name" value="AUTOCRINE PROLIFERATION REPRESSOR PROTEIN A"/>
    <property type="match status" value="1"/>
</dbReference>
<dbReference type="OrthoDB" id="2020799at2759"/>
<gene>
    <name evidence="2" type="ORF">BSAL_19880</name>
</gene>
<dbReference type="PANTHER" id="PTHR31497:SF0">
    <property type="entry name" value="AUTOCRINE PROLIFERATION REPRESSOR PROTEIN A"/>
    <property type="match status" value="1"/>
</dbReference>
<dbReference type="Gene3D" id="3.40.50.1820">
    <property type="entry name" value="alpha/beta hydrolase"/>
    <property type="match status" value="1"/>
</dbReference>
<feature type="chain" id="PRO_5006622183" evidence="1">
    <location>
        <begin position="23"/>
        <end position="515"/>
    </location>
</feature>